<evidence type="ECO:0000256" key="1">
    <source>
        <dbReference type="ARBA" id="ARBA00004141"/>
    </source>
</evidence>
<comment type="caution">
    <text evidence="7">The sequence shown here is derived from an EMBL/GenBank/DDBJ whole genome shotgun (WGS) entry which is preliminary data.</text>
</comment>
<dbReference type="PANTHER" id="PTHR37422:SF23">
    <property type="entry name" value="TEICHURONIC ACID BIOSYNTHESIS PROTEIN TUAE"/>
    <property type="match status" value="1"/>
</dbReference>
<dbReference type="AlphaFoldDB" id="A0A4R6H859"/>
<organism evidence="7 8">
    <name type="scientific">Sunxiuqinia elliptica</name>
    <dbReference type="NCBI Taxonomy" id="655355"/>
    <lineage>
        <taxon>Bacteria</taxon>
        <taxon>Pseudomonadati</taxon>
        <taxon>Bacteroidota</taxon>
        <taxon>Bacteroidia</taxon>
        <taxon>Marinilabiliales</taxon>
        <taxon>Prolixibacteraceae</taxon>
        <taxon>Sunxiuqinia</taxon>
    </lineage>
</organism>
<evidence type="ECO:0000313" key="7">
    <source>
        <dbReference type="EMBL" id="TDO04038.1"/>
    </source>
</evidence>
<evidence type="ECO:0000259" key="6">
    <source>
        <dbReference type="Pfam" id="PF04932"/>
    </source>
</evidence>
<dbReference type="InterPro" id="IPR051533">
    <property type="entry name" value="WaaL-like"/>
</dbReference>
<keyword evidence="7" id="KW-0436">Ligase</keyword>
<feature type="transmembrane region" description="Helical" evidence="5">
    <location>
        <begin position="156"/>
        <end position="175"/>
    </location>
</feature>
<feature type="transmembrane region" description="Helical" evidence="5">
    <location>
        <begin position="250"/>
        <end position="266"/>
    </location>
</feature>
<feature type="transmembrane region" description="Helical" evidence="5">
    <location>
        <begin position="201"/>
        <end position="220"/>
    </location>
</feature>
<feature type="transmembrane region" description="Helical" evidence="5">
    <location>
        <begin position="227"/>
        <end position="244"/>
    </location>
</feature>
<dbReference type="PANTHER" id="PTHR37422">
    <property type="entry name" value="TEICHURONIC ACID BIOSYNTHESIS PROTEIN TUAE"/>
    <property type="match status" value="1"/>
</dbReference>
<sequence length="478" mass="54284">MFYSISVLFLALNLFFVVQKESLMVSVLPVVLALVLVAIFSLDTLLLLVTFFTPLSLPLHDLIPGLSFDMFLPTEPLMVGILVLFLFKLAEQKQFDRDILKHPVSLALYFYLGWMLLTSITSTMPVVSIKFWVSKLWFIVAFYFLGILLFRDKKNIYRFIGLYCAAFIVVIFYAWSRHLGYGFHNDNAAHFVMNPFYKDHTSYGAMLAFFIPFLIGITFSKDYRQRYRYLAGVGLTLFTIALVLSYTRAAWLSLAAAGAVWVVMKLKLRFQPLFLTALSILALVLVFQTQILMFLEQNDQESSANLGAHLSSMTNVTTDASNLERINRWSSALRMFEEKPVLGWGPGTYMFQYAPFQLTRNRTIISTNSADGGNAHSEYLGPLAESGVLGMLSFILLIAVIVYIAVHAYTRAKDREVRLIILSAIIGLITYLVHGFLNNFLDTDKAAVPFWGFVAMIVMFDIYTKKEEANKRAIKKPE</sequence>
<evidence type="ECO:0000256" key="3">
    <source>
        <dbReference type="ARBA" id="ARBA00022989"/>
    </source>
</evidence>
<feature type="transmembrane region" description="Helical" evidence="5">
    <location>
        <begin position="99"/>
        <end position="117"/>
    </location>
</feature>
<feature type="transmembrane region" description="Helical" evidence="5">
    <location>
        <begin position="388"/>
        <end position="410"/>
    </location>
</feature>
<feature type="domain" description="O-antigen ligase-related" evidence="6">
    <location>
        <begin position="235"/>
        <end position="395"/>
    </location>
</feature>
<dbReference type="InterPro" id="IPR007016">
    <property type="entry name" value="O-antigen_ligase-rel_domated"/>
</dbReference>
<evidence type="ECO:0000313" key="8">
    <source>
        <dbReference type="Proteomes" id="UP000294848"/>
    </source>
</evidence>
<reference evidence="7 8" key="1">
    <citation type="submission" date="2019-03" db="EMBL/GenBank/DDBJ databases">
        <title>Freshwater and sediment microbial communities from various areas in North America, analyzing microbe dynamics in response to fracking.</title>
        <authorList>
            <person name="Lamendella R."/>
        </authorList>
    </citation>
    <scope>NUCLEOTIDE SEQUENCE [LARGE SCALE GENOMIC DNA]</scope>
    <source>
        <strain evidence="7 8">114D</strain>
    </source>
</reference>
<feature type="transmembrane region" description="Helical" evidence="5">
    <location>
        <begin position="417"/>
        <end position="434"/>
    </location>
</feature>
<evidence type="ECO:0000256" key="2">
    <source>
        <dbReference type="ARBA" id="ARBA00022692"/>
    </source>
</evidence>
<evidence type="ECO:0000256" key="4">
    <source>
        <dbReference type="ARBA" id="ARBA00023136"/>
    </source>
</evidence>
<keyword evidence="4 5" id="KW-0472">Membrane</keyword>
<dbReference type="GO" id="GO:0016874">
    <property type="term" value="F:ligase activity"/>
    <property type="evidence" value="ECO:0007669"/>
    <property type="project" value="UniProtKB-KW"/>
</dbReference>
<keyword evidence="3 5" id="KW-1133">Transmembrane helix</keyword>
<gene>
    <name evidence="7" type="ORF">DET52_102378</name>
</gene>
<keyword evidence="2 5" id="KW-0812">Transmembrane</keyword>
<protein>
    <submittedName>
        <fullName evidence="7">O-antigen ligase</fullName>
    </submittedName>
</protein>
<accession>A0A4R6H859</accession>
<evidence type="ECO:0000256" key="5">
    <source>
        <dbReference type="SAM" id="Phobius"/>
    </source>
</evidence>
<feature type="transmembrane region" description="Helical" evidence="5">
    <location>
        <begin position="129"/>
        <end position="149"/>
    </location>
</feature>
<name>A0A4R6H859_9BACT</name>
<feature type="transmembrane region" description="Helical" evidence="5">
    <location>
        <begin position="273"/>
        <end position="295"/>
    </location>
</feature>
<dbReference type="GO" id="GO:0016020">
    <property type="term" value="C:membrane"/>
    <property type="evidence" value="ECO:0007669"/>
    <property type="project" value="UniProtKB-SubCell"/>
</dbReference>
<dbReference type="Proteomes" id="UP000294848">
    <property type="component" value="Unassembled WGS sequence"/>
</dbReference>
<feature type="transmembrane region" description="Helical" evidence="5">
    <location>
        <begin position="65"/>
        <end position="87"/>
    </location>
</feature>
<feature type="transmembrane region" description="Helical" evidence="5">
    <location>
        <begin position="30"/>
        <end position="53"/>
    </location>
</feature>
<dbReference type="EMBL" id="SNWI01000002">
    <property type="protein sequence ID" value="TDO04038.1"/>
    <property type="molecule type" value="Genomic_DNA"/>
</dbReference>
<feature type="transmembrane region" description="Helical" evidence="5">
    <location>
        <begin position="6"/>
        <end position="23"/>
    </location>
</feature>
<comment type="subcellular location">
    <subcellularLocation>
        <location evidence="1">Membrane</location>
        <topology evidence="1">Multi-pass membrane protein</topology>
    </subcellularLocation>
</comment>
<proteinExistence type="predicted"/>
<dbReference type="Pfam" id="PF04932">
    <property type="entry name" value="Wzy_C"/>
    <property type="match status" value="1"/>
</dbReference>
<feature type="transmembrane region" description="Helical" evidence="5">
    <location>
        <begin position="446"/>
        <end position="463"/>
    </location>
</feature>